<organism evidence="2 3">
    <name type="scientific">Paraburkholderia franconis</name>
    <dbReference type="NCBI Taxonomy" id="2654983"/>
    <lineage>
        <taxon>Bacteria</taxon>
        <taxon>Pseudomonadati</taxon>
        <taxon>Pseudomonadota</taxon>
        <taxon>Betaproteobacteria</taxon>
        <taxon>Burkholderiales</taxon>
        <taxon>Burkholderiaceae</taxon>
        <taxon>Paraburkholderia</taxon>
    </lineage>
</organism>
<keyword evidence="1" id="KW-0812">Transmembrane</keyword>
<dbReference type="AlphaFoldDB" id="A0A7X1NGC1"/>
<dbReference type="RefSeq" id="WP_152764436.1">
    <property type="nucleotide sequence ID" value="NZ_WHNP01000037.1"/>
</dbReference>
<name>A0A7X1NGC1_9BURK</name>
<proteinExistence type="predicted"/>
<reference evidence="2 3" key="1">
    <citation type="submission" date="2019-10" db="EMBL/GenBank/DDBJ databases">
        <title>Paraburkholderia sp. isolated from nodules of Mimosa pudica from Brazilian Atlantic Forest soils.</title>
        <authorList>
            <person name="Paulitsch F."/>
            <person name="Hungria M."/>
            <person name="Dall'Agnol R."/>
        </authorList>
    </citation>
    <scope>NUCLEOTIDE SEQUENCE [LARGE SCALE GENOMIC DNA]</scope>
    <source>
        <strain evidence="2 3">CNPSo 3157</strain>
    </source>
</reference>
<comment type="caution">
    <text evidence="2">The sequence shown here is derived from an EMBL/GenBank/DDBJ whole genome shotgun (WGS) entry which is preliminary data.</text>
</comment>
<evidence type="ECO:0000313" key="2">
    <source>
        <dbReference type="EMBL" id="MPW21066.1"/>
    </source>
</evidence>
<dbReference type="Proteomes" id="UP000484381">
    <property type="component" value="Unassembled WGS sequence"/>
</dbReference>
<feature type="transmembrane region" description="Helical" evidence="1">
    <location>
        <begin position="22"/>
        <end position="40"/>
    </location>
</feature>
<keyword evidence="3" id="KW-1185">Reference proteome</keyword>
<protein>
    <submittedName>
        <fullName evidence="2">Uncharacterized protein</fullName>
    </submittedName>
</protein>
<dbReference type="EMBL" id="WHNP01000037">
    <property type="protein sequence ID" value="MPW21066.1"/>
    <property type="molecule type" value="Genomic_DNA"/>
</dbReference>
<keyword evidence="1" id="KW-0472">Membrane</keyword>
<evidence type="ECO:0000256" key="1">
    <source>
        <dbReference type="SAM" id="Phobius"/>
    </source>
</evidence>
<keyword evidence="1" id="KW-1133">Transmembrane helix</keyword>
<accession>A0A7X1NGC1</accession>
<evidence type="ECO:0000313" key="3">
    <source>
        <dbReference type="Proteomes" id="UP000484381"/>
    </source>
</evidence>
<gene>
    <name evidence="2" type="ORF">GCT13_30385</name>
</gene>
<sequence length="109" mass="12169">MISFDDIERIVDAPMHSWPDGAVVSIIAMAIALAVQRIGARFVTRIARPYPLATIVLAHIDVPTRVLLMVPGLEFVLREAPDMLRYIVPLRDFSPVRGASRISHVARRI</sequence>